<dbReference type="AlphaFoldDB" id="I3ZGN6"/>
<dbReference type="STRING" id="926566.Terro_2133"/>
<accession>I3ZGN6</accession>
<protein>
    <submittedName>
        <fullName evidence="13">Cytochrome c biogenesis factor</fullName>
    </submittedName>
</protein>
<evidence type="ECO:0000259" key="12">
    <source>
        <dbReference type="Pfam" id="PF16327"/>
    </source>
</evidence>
<keyword evidence="5 10" id="KW-0812">Transmembrane</keyword>
<dbReference type="InterPro" id="IPR032523">
    <property type="entry name" value="CcmF_C"/>
</dbReference>
<feature type="transmembrane region" description="Helical" evidence="10">
    <location>
        <begin position="405"/>
        <end position="425"/>
    </location>
</feature>
<feature type="transmembrane region" description="Helical" evidence="10">
    <location>
        <begin position="259"/>
        <end position="276"/>
    </location>
</feature>
<name>I3ZGN6_TERRK</name>
<proteinExistence type="inferred from homology"/>
<keyword evidence="14" id="KW-1185">Reference proteome</keyword>
<dbReference type="InterPro" id="IPR003567">
    <property type="entry name" value="Cyt_c_biogenesis"/>
</dbReference>
<dbReference type="GO" id="GO:0015232">
    <property type="term" value="F:heme transmembrane transporter activity"/>
    <property type="evidence" value="ECO:0007669"/>
    <property type="project" value="InterPro"/>
</dbReference>
<evidence type="ECO:0000256" key="5">
    <source>
        <dbReference type="ARBA" id="ARBA00022692"/>
    </source>
</evidence>
<dbReference type="Pfam" id="PF16327">
    <property type="entry name" value="CcmF_C"/>
    <property type="match status" value="1"/>
</dbReference>
<evidence type="ECO:0000259" key="11">
    <source>
        <dbReference type="Pfam" id="PF01578"/>
    </source>
</evidence>
<feature type="transmembrane region" description="Helical" evidence="10">
    <location>
        <begin position="288"/>
        <end position="309"/>
    </location>
</feature>
<evidence type="ECO:0000256" key="9">
    <source>
        <dbReference type="ARBA" id="ARBA00037230"/>
    </source>
</evidence>
<feature type="transmembrane region" description="Helical" evidence="10">
    <location>
        <begin position="132"/>
        <end position="155"/>
    </location>
</feature>
<keyword evidence="7 10" id="KW-1133">Transmembrane helix</keyword>
<dbReference type="InterPro" id="IPR003568">
    <property type="entry name" value="Cyt_c_biogenesis_CcmF"/>
</dbReference>
<dbReference type="Pfam" id="PF01578">
    <property type="entry name" value="Cytochrom_C_asm"/>
    <property type="match status" value="1"/>
</dbReference>
<feature type="transmembrane region" description="Helical" evidence="10">
    <location>
        <begin position="520"/>
        <end position="541"/>
    </location>
</feature>
<evidence type="ECO:0000313" key="13">
    <source>
        <dbReference type="EMBL" id="AFL88404.1"/>
    </source>
</evidence>
<feature type="transmembrane region" description="Helical" evidence="10">
    <location>
        <begin position="437"/>
        <end position="457"/>
    </location>
</feature>
<dbReference type="PRINTS" id="PR01410">
    <property type="entry name" value="CCBIOGENESIS"/>
</dbReference>
<feature type="domain" description="Cytochrome c assembly protein" evidence="11">
    <location>
        <begin position="101"/>
        <end position="307"/>
    </location>
</feature>
<comment type="similarity">
    <text evidence="2">Belongs to the CcmF/CycK/Ccl1/NrfE/CcsA family.</text>
</comment>
<evidence type="ECO:0000256" key="8">
    <source>
        <dbReference type="ARBA" id="ARBA00023136"/>
    </source>
</evidence>
<feature type="transmembrane region" description="Helical" evidence="10">
    <location>
        <begin position="189"/>
        <end position="210"/>
    </location>
</feature>
<feature type="domain" description="Cytochrome c-type biogenesis protein CcmF C-terminal" evidence="12">
    <location>
        <begin position="328"/>
        <end position="625"/>
    </location>
</feature>
<keyword evidence="6" id="KW-0201">Cytochrome c-type biogenesis</keyword>
<dbReference type="GO" id="GO:0020037">
    <property type="term" value="F:heme binding"/>
    <property type="evidence" value="ECO:0007669"/>
    <property type="project" value="InterPro"/>
</dbReference>
<evidence type="ECO:0000256" key="1">
    <source>
        <dbReference type="ARBA" id="ARBA00004429"/>
    </source>
</evidence>
<feature type="transmembrane region" description="Helical" evidence="10">
    <location>
        <begin position="108"/>
        <end position="125"/>
    </location>
</feature>
<dbReference type="InterPro" id="IPR002541">
    <property type="entry name" value="Cyt_c_assembly"/>
</dbReference>
<dbReference type="PANTHER" id="PTHR43653:SF1">
    <property type="entry name" value="CYTOCHROME C-TYPE BIOGENESIS PROTEIN CCMF"/>
    <property type="match status" value="1"/>
</dbReference>
<keyword evidence="8 10" id="KW-0472">Membrane</keyword>
<dbReference type="PATRIC" id="fig|926566.3.peg.2103"/>
<dbReference type="KEGG" id="trs:Terro_2133"/>
<evidence type="ECO:0000256" key="4">
    <source>
        <dbReference type="ARBA" id="ARBA00022519"/>
    </source>
</evidence>
<comment type="subcellular location">
    <subcellularLocation>
        <location evidence="1">Cell inner membrane</location>
        <topology evidence="1">Multi-pass membrane protein</topology>
    </subcellularLocation>
</comment>
<organism evidence="13 14">
    <name type="scientific">Terriglobus roseus (strain DSM 18391 / NRRL B-41598 / KBS 63)</name>
    <dbReference type="NCBI Taxonomy" id="926566"/>
    <lineage>
        <taxon>Bacteria</taxon>
        <taxon>Pseudomonadati</taxon>
        <taxon>Acidobacteriota</taxon>
        <taxon>Terriglobia</taxon>
        <taxon>Terriglobales</taxon>
        <taxon>Acidobacteriaceae</taxon>
        <taxon>Terriglobus</taxon>
    </lineage>
</organism>
<keyword evidence="4" id="KW-0997">Cell inner membrane</keyword>
<evidence type="ECO:0000256" key="10">
    <source>
        <dbReference type="SAM" id="Phobius"/>
    </source>
</evidence>
<dbReference type="PRINTS" id="PR01411">
    <property type="entry name" value="CCMFBIOGNSIS"/>
</dbReference>
<dbReference type="EMBL" id="CP003379">
    <property type="protein sequence ID" value="AFL88404.1"/>
    <property type="molecule type" value="Genomic_DNA"/>
</dbReference>
<reference evidence="13 14" key="1">
    <citation type="submission" date="2012-06" db="EMBL/GenBank/DDBJ databases">
        <title>Complete genome of Terriglobus roseus DSM 18391.</title>
        <authorList>
            <consortium name="US DOE Joint Genome Institute (JGI-PGF)"/>
            <person name="Lucas S."/>
            <person name="Copeland A."/>
            <person name="Lapidus A."/>
            <person name="Glavina del Rio T."/>
            <person name="Dalin E."/>
            <person name="Tice H."/>
            <person name="Bruce D."/>
            <person name="Goodwin L."/>
            <person name="Pitluck S."/>
            <person name="Peters L."/>
            <person name="Mikhailova N."/>
            <person name="Munk A.C.C."/>
            <person name="Kyrpides N."/>
            <person name="Mavromatis K."/>
            <person name="Ivanova N."/>
            <person name="Brettin T."/>
            <person name="Detter J.C."/>
            <person name="Han C."/>
            <person name="Larimer F."/>
            <person name="Land M."/>
            <person name="Hauser L."/>
            <person name="Markowitz V."/>
            <person name="Cheng J.-F."/>
            <person name="Hugenholtz P."/>
            <person name="Woyke T."/>
            <person name="Wu D."/>
            <person name="Brambilla E."/>
            <person name="Klenk H.-P."/>
            <person name="Eisen J.A."/>
        </authorList>
    </citation>
    <scope>NUCLEOTIDE SEQUENCE [LARGE SCALE GENOMIC DNA]</scope>
    <source>
        <strain evidence="14">DSM 18391 / NRRL B-41598 / KBS 63</strain>
    </source>
</reference>
<gene>
    <name evidence="13" type="ordered locus">Terro_2133</name>
</gene>
<dbReference type="GO" id="GO:0005886">
    <property type="term" value="C:plasma membrane"/>
    <property type="evidence" value="ECO:0007669"/>
    <property type="project" value="UniProtKB-SubCell"/>
</dbReference>
<dbReference type="eggNOG" id="COG1138">
    <property type="taxonomic scope" value="Bacteria"/>
</dbReference>
<feature type="transmembrane region" description="Helical" evidence="10">
    <location>
        <begin position="362"/>
        <end position="385"/>
    </location>
</feature>
<dbReference type="GO" id="GO:0017004">
    <property type="term" value="P:cytochrome complex assembly"/>
    <property type="evidence" value="ECO:0007669"/>
    <property type="project" value="UniProtKB-KW"/>
</dbReference>
<dbReference type="Proteomes" id="UP000006056">
    <property type="component" value="Chromosome"/>
</dbReference>
<evidence type="ECO:0000256" key="3">
    <source>
        <dbReference type="ARBA" id="ARBA00022475"/>
    </source>
</evidence>
<evidence type="ECO:0000256" key="7">
    <source>
        <dbReference type="ARBA" id="ARBA00022989"/>
    </source>
</evidence>
<keyword evidence="3" id="KW-1003">Cell membrane</keyword>
<sequence length="672" mass="74506">MPHPMPQFGSFALLLALCLSAYTFLAGAFALVAMQRGLQLRVSAERLAETARRAGLGSFIAVLCAAIALIWAAFTNDFSVEYIREHSNIALHPAYKFSALWSGQEGSLLLWSFLTTGYAFVLRLRHRTDVRLFAYASVILAAIQIFFLALLNFAAEPFSLTRGVIPADGNGLNPLLQYPEMVIHPPMLYLGYVGFSVPFAFALGALMMKYPGEKWIRITRRWTLVTWLFLTVGISLGMHWAYAVLGWGGYWGWDPVENASFLPWLTATAFLHSVMMQEKRGMMKKWNVWLIFLTFMLTILGTLLTRSGIVSSVHAFAQSSIGDWFTTFLCIIFAVCLFTFFKQSAHLKSEHKLEAVVSRESSFLFNNLVLLVACFTVLFGTLFPVLSEYVQGSKVTMGAPFFNRVAVPIGLFLLLLTGVGPLLAWRATSLRSIRRNFVLPCAAILGSAAILMLSGLHPWSASSEDLEGQLYALVCFSIGAGVFTAILAEFLRGAHVVATQTGKNLVASGWTLMMRNNRRYGGYLVHFGIVVLFAGLAGAAFNQSKELEMGFGDSLTIGNYKLVCLSYTQDSNANYDTDFALLDVYRGNKKLTQMTPEKRFYTASQTSSTIVAIHSTVLRDLYVIFLGRNPETEPSHHQGLPESPRLLDLGRCRHRLRRNGTGSSSRPPSHAQ</sequence>
<evidence type="ECO:0000313" key="14">
    <source>
        <dbReference type="Proteomes" id="UP000006056"/>
    </source>
</evidence>
<feature type="transmembrane region" description="Helical" evidence="10">
    <location>
        <begin position="321"/>
        <end position="341"/>
    </location>
</feature>
<feature type="transmembrane region" description="Helical" evidence="10">
    <location>
        <begin position="222"/>
        <end position="247"/>
    </location>
</feature>
<feature type="transmembrane region" description="Helical" evidence="10">
    <location>
        <begin position="54"/>
        <end position="74"/>
    </location>
</feature>
<feature type="transmembrane region" description="Helical" evidence="10">
    <location>
        <begin position="469"/>
        <end position="491"/>
    </location>
</feature>
<dbReference type="HOGENOM" id="CLU_015041_3_0_0"/>
<comment type="function">
    <text evidence="9">Required for the biogenesis of c-type cytochromes. Possible subunit of a heme lyase.</text>
</comment>
<dbReference type="PANTHER" id="PTHR43653">
    <property type="entry name" value="CYTOCHROME C ASSEMBLY PROTEIN-RELATED"/>
    <property type="match status" value="1"/>
</dbReference>
<evidence type="ECO:0000256" key="2">
    <source>
        <dbReference type="ARBA" id="ARBA00009186"/>
    </source>
</evidence>
<feature type="transmembrane region" description="Helical" evidence="10">
    <location>
        <begin position="12"/>
        <end position="33"/>
    </location>
</feature>
<evidence type="ECO:0000256" key="6">
    <source>
        <dbReference type="ARBA" id="ARBA00022748"/>
    </source>
</evidence>